<comment type="catalytic activity">
    <reaction evidence="2 4">
        <text>L-methionyl-[protein] + [thioredoxin]-disulfide + H2O = L-methionyl-(S)-S-oxide-[protein] + [thioredoxin]-dithiol</text>
        <dbReference type="Rhea" id="RHEA:14217"/>
        <dbReference type="Rhea" id="RHEA-COMP:10698"/>
        <dbReference type="Rhea" id="RHEA-COMP:10700"/>
        <dbReference type="Rhea" id="RHEA-COMP:12313"/>
        <dbReference type="Rhea" id="RHEA-COMP:12315"/>
        <dbReference type="ChEBI" id="CHEBI:15377"/>
        <dbReference type="ChEBI" id="CHEBI:16044"/>
        <dbReference type="ChEBI" id="CHEBI:29950"/>
        <dbReference type="ChEBI" id="CHEBI:44120"/>
        <dbReference type="ChEBI" id="CHEBI:50058"/>
        <dbReference type="EC" id="1.8.4.11"/>
    </reaction>
</comment>
<evidence type="ECO:0000259" key="6">
    <source>
        <dbReference type="Pfam" id="PF01625"/>
    </source>
</evidence>
<name>A0A2A2I1S0_9GAMM</name>
<dbReference type="NCBIfam" id="TIGR00401">
    <property type="entry name" value="msrA"/>
    <property type="match status" value="1"/>
</dbReference>
<dbReference type="GO" id="GO:0008113">
    <property type="term" value="F:peptide-methionine (S)-S-oxide reductase activity"/>
    <property type="evidence" value="ECO:0007669"/>
    <property type="project" value="UniProtKB-UniRule"/>
</dbReference>
<dbReference type="AlphaFoldDB" id="A0A2A2I1S0"/>
<evidence type="ECO:0000256" key="4">
    <source>
        <dbReference type="HAMAP-Rule" id="MF_01401"/>
    </source>
</evidence>
<dbReference type="Gene3D" id="3.30.1060.10">
    <property type="entry name" value="Peptide methionine sulphoxide reductase MsrA"/>
    <property type="match status" value="1"/>
</dbReference>
<evidence type="ECO:0000256" key="3">
    <source>
        <dbReference type="ARBA" id="ARBA00048782"/>
    </source>
</evidence>
<comment type="caution">
    <text evidence="7">The sequence shown here is derived from an EMBL/GenBank/DDBJ whole genome shotgun (WGS) entry which is preliminary data.</text>
</comment>
<keyword evidence="8" id="KW-1185">Reference proteome</keyword>
<organism evidence="7 8">
    <name type="scientific">Tamilnaduibacter salinus</name>
    <dbReference type="NCBI Taxonomy" id="1484056"/>
    <lineage>
        <taxon>Bacteria</taxon>
        <taxon>Pseudomonadati</taxon>
        <taxon>Pseudomonadota</taxon>
        <taxon>Gammaproteobacteria</taxon>
        <taxon>Pseudomonadales</taxon>
        <taxon>Marinobacteraceae</taxon>
        <taxon>Tamilnaduibacter</taxon>
    </lineage>
</organism>
<dbReference type="EMBL" id="NMPM01000065">
    <property type="protein sequence ID" value="PAV25368.1"/>
    <property type="molecule type" value="Genomic_DNA"/>
</dbReference>
<feature type="region of interest" description="Disordered" evidence="5">
    <location>
        <begin position="1"/>
        <end position="21"/>
    </location>
</feature>
<evidence type="ECO:0000313" key="7">
    <source>
        <dbReference type="EMBL" id="PAV25368.1"/>
    </source>
</evidence>
<comment type="similarity">
    <text evidence="4">Belongs to the MsrA Met sulfoxide reductase family.</text>
</comment>
<evidence type="ECO:0000256" key="5">
    <source>
        <dbReference type="SAM" id="MobiDB-lite"/>
    </source>
</evidence>
<accession>A0A2A2I1S0</accession>
<reference evidence="7 8" key="1">
    <citation type="submission" date="2017-07" db="EMBL/GenBank/DDBJ databases">
        <title>Tamlnaduibacter salinus (Mi-7) genome sequencing.</title>
        <authorList>
            <person name="Verma A."/>
            <person name="Krishnamurthi S."/>
        </authorList>
    </citation>
    <scope>NUCLEOTIDE SEQUENCE [LARGE SCALE GENOMIC DNA]</scope>
    <source>
        <strain evidence="7 8">Mi-7</strain>
    </source>
</reference>
<evidence type="ECO:0000313" key="8">
    <source>
        <dbReference type="Proteomes" id="UP000218332"/>
    </source>
</evidence>
<dbReference type="HAMAP" id="MF_01401">
    <property type="entry name" value="MsrA"/>
    <property type="match status" value="1"/>
</dbReference>
<dbReference type="InterPro" id="IPR002569">
    <property type="entry name" value="Met_Sox_Rdtase_MsrA_dom"/>
</dbReference>
<comment type="function">
    <text evidence="4">Has an important function as a repair enzyme for proteins that have been inactivated by oxidation. Catalyzes the reversible oxidation-reduction of methionine sulfoxide in proteins to methionine.</text>
</comment>
<dbReference type="PANTHER" id="PTHR43774">
    <property type="entry name" value="PEPTIDE METHIONINE SULFOXIDE REDUCTASE"/>
    <property type="match status" value="1"/>
</dbReference>
<dbReference type="EC" id="1.8.4.11" evidence="4"/>
<sequence length="214" mass="23478">MSQSCDIPGTTVPRDRFPLPDSDLATESGATEERLVLAGGCFWCVEALYQAVEGVKAVTSGYAGGSAETANYKAVCTGNTDHAEAVEVRYDPSVTSFGELLRLFFSVAHDPTQLNRQGHDTGPQYRSAIFYESEAQEVIARAYIHKLDGAGVFRAPIVTSLEPLTGFYPAEDYHQDFAARNPHQPYVMAVAGPKLDKLRDHFGDRMKSDHQDED</sequence>
<dbReference type="RefSeq" id="WP_095611590.1">
    <property type="nucleotide sequence ID" value="NZ_NMPM01000065.1"/>
</dbReference>
<dbReference type="Pfam" id="PF01625">
    <property type="entry name" value="PMSR"/>
    <property type="match status" value="1"/>
</dbReference>
<evidence type="ECO:0000256" key="1">
    <source>
        <dbReference type="ARBA" id="ARBA00023002"/>
    </source>
</evidence>
<feature type="active site" evidence="4">
    <location>
        <position position="41"/>
    </location>
</feature>
<protein>
    <recommendedName>
        <fullName evidence="4">Peptide methionine sulfoxide reductase MsrA</fullName>
        <shortName evidence="4">Protein-methionine-S-oxide reductase</shortName>
        <ecNumber evidence="4">1.8.4.11</ecNumber>
    </recommendedName>
    <alternativeName>
        <fullName evidence="4">Peptide-methionine (S)-S-oxide reductase</fullName>
        <shortName evidence="4">Peptide Met(O) reductase</shortName>
    </alternativeName>
</protein>
<keyword evidence="1 4" id="KW-0560">Oxidoreductase</keyword>
<dbReference type="InterPro" id="IPR036509">
    <property type="entry name" value="Met_Sox_Rdtase_MsrA_sf"/>
</dbReference>
<evidence type="ECO:0000256" key="2">
    <source>
        <dbReference type="ARBA" id="ARBA00047806"/>
    </source>
</evidence>
<dbReference type="PANTHER" id="PTHR43774:SF1">
    <property type="entry name" value="PEPTIDE METHIONINE SULFOXIDE REDUCTASE MSRA 2"/>
    <property type="match status" value="1"/>
</dbReference>
<dbReference type="Proteomes" id="UP000218332">
    <property type="component" value="Unassembled WGS sequence"/>
</dbReference>
<feature type="domain" description="Peptide methionine sulphoxide reductase MsrA" evidence="6">
    <location>
        <begin position="35"/>
        <end position="186"/>
    </location>
</feature>
<dbReference type="GO" id="GO:0033744">
    <property type="term" value="F:L-methionine:thioredoxin-disulfide S-oxidoreductase activity"/>
    <property type="evidence" value="ECO:0007669"/>
    <property type="project" value="RHEA"/>
</dbReference>
<gene>
    <name evidence="4 7" type="primary">msrA</name>
    <name evidence="7" type="ORF">CF392_11440</name>
</gene>
<comment type="catalytic activity">
    <reaction evidence="3 4">
        <text>[thioredoxin]-disulfide + L-methionine + H2O = L-methionine (S)-S-oxide + [thioredoxin]-dithiol</text>
        <dbReference type="Rhea" id="RHEA:19993"/>
        <dbReference type="Rhea" id="RHEA-COMP:10698"/>
        <dbReference type="Rhea" id="RHEA-COMP:10700"/>
        <dbReference type="ChEBI" id="CHEBI:15377"/>
        <dbReference type="ChEBI" id="CHEBI:29950"/>
        <dbReference type="ChEBI" id="CHEBI:50058"/>
        <dbReference type="ChEBI" id="CHEBI:57844"/>
        <dbReference type="ChEBI" id="CHEBI:58772"/>
        <dbReference type="EC" id="1.8.4.11"/>
    </reaction>
</comment>
<dbReference type="SUPFAM" id="SSF55068">
    <property type="entry name" value="Peptide methionine sulfoxide reductase"/>
    <property type="match status" value="1"/>
</dbReference>
<proteinExistence type="inferred from homology"/>